<organism evidence="3 4">
    <name type="scientific">Candidatus Venteria ishoeyi</name>
    <dbReference type="NCBI Taxonomy" id="1899563"/>
    <lineage>
        <taxon>Bacteria</taxon>
        <taxon>Pseudomonadati</taxon>
        <taxon>Pseudomonadota</taxon>
        <taxon>Gammaproteobacteria</taxon>
        <taxon>Thiotrichales</taxon>
        <taxon>Thiotrichaceae</taxon>
        <taxon>Venteria</taxon>
    </lineage>
</organism>
<dbReference type="GO" id="GO:0016791">
    <property type="term" value="F:phosphatase activity"/>
    <property type="evidence" value="ECO:0007669"/>
    <property type="project" value="TreeGrafter"/>
</dbReference>
<protein>
    <submittedName>
        <fullName evidence="3">GAF domain protein</fullName>
    </submittedName>
</protein>
<name>A0A1H6FFC0_9GAMM</name>
<dbReference type="PANTHER" id="PTHR43156">
    <property type="entry name" value="STAGE II SPORULATION PROTEIN E-RELATED"/>
    <property type="match status" value="1"/>
</dbReference>
<keyword evidence="4" id="KW-1185">Reference proteome</keyword>
<dbReference type="EMBL" id="FMSV02000543">
    <property type="protein sequence ID" value="SEH08049.1"/>
    <property type="molecule type" value="Genomic_DNA"/>
</dbReference>
<dbReference type="PANTHER" id="PTHR43156:SF2">
    <property type="entry name" value="STAGE II SPORULATION PROTEIN E"/>
    <property type="match status" value="1"/>
</dbReference>
<feature type="domain" description="GAF" evidence="2">
    <location>
        <begin position="492"/>
        <end position="648"/>
    </location>
</feature>
<feature type="domain" description="GAF" evidence="2">
    <location>
        <begin position="293"/>
        <end position="458"/>
    </location>
</feature>
<dbReference type="SMART" id="SM00065">
    <property type="entry name" value="GAF"/>
    <property type="match status" value="3"/>
</dbReference>
<evidence type="ECO:0000256" key="1">
    <source>
        <dbReference type="ARBA" id="ARBA00022801"/>
    </source>
</evidence>
<evidence type="ECO:0000259" key="2">
    <source>
        <dbReference type="SMART" id="SM00065"/>
    </source>
</evidence>
<evidence type="ECO:0000313" key="3">
    <source>
        <dbReference type="EMBL" id="SEH08049.1"/>
    </source>
</evidence>
<reference evidence="3 4" key="1">
    <citation type="submission" date="2016-10" db="EMBL/GenBank/DDBJ databases">
        <authorList>
            <person name="de Groot N.N."/>
        </authorList>
    </citation>
    <scope>NUCLEOTIDE SEQUENCE [LARGE SCALE GENOMIC DNA]</scope>
    <source>
        <strain evidence="3">MBHS1</strain>
    </source>
</reference>
<dbReference type="InterPro" id="IPR052016">
    <property type="entry name" value="Bact_Sigma-Reg"/>
</dbReference>
<proteinExistence type="predicted"/>
<keyword evidence="1" id="KW-0378">Hydrolase</keyword>
<dbReference type="InterPro" id="IPR029016">
    <property type="entry name" value="GAF-like_dom_sf"/>
</dbReference>
<feature type="domain" description="GAF" evidence="2">
    <location>
        <begin position="121"/>
        <end position="276"/>
    </location>
</feature>
<dbReference type="Pfam" id="PF01590">
    <property type="entry name" value="GAF"/>
    <property type="match status" value="1"/>
</dbReference>
<evidence type="ECO:0000313" key="4">
    <source>
        <dbReference type="Proteomes" id="UP000236724"/>
    </source>
</evidence>
<dbReference type="SUPFAM" id="SSF55781">
    <property type="entry name" value="GAF domain-like"/>
    <property type="match status" value="3"/>
</dbReference>
<dbReference type="Pfam" id="PF13185">
    <property type="entry name" value="GAF_2"/>
    <property type="match status" value="1"/>
</dbReference>
<accession>A0A1H6FFC0</accession>
<dbReference type="AlphaFoldDB" id="A0A1H6FFC0"/>
<dbReference type="Proteomes" id="UP000236724">
    <property type="component" value="Unassembled WGS sequence"/>
</dbReference>
<sequence length="908" mass="104037">MSTDQESKADKLKHGLSHVFKLIRKRKEALDPEFFKENLDTQDNILALFSSKKTDDDFSRLNTLTKEYISRLPDEDEYVVVFKKLIQAWVDFEAKHHQLNKRWKSLYRITNTLAERGNNVSEEDIWAIILKEAEQILDTQYLSAVVRDKLTNAYRFVILKGKQTVEPCIKTDLFMGLNLDIQFQKIFTTHESVAMHTREEIIAQFLVTNPAESEQQLPGAWIGVPMRIGENVTGAFIYHPKDEHTYDSKEFIELLDAFSDEAAIALEWRSVNTKERALVEIAQELTTEPQRLDENEIIELVCKHASQLMDTSNIIVALIHEDTGKLQFKLVQKAGDRLDAEYAEQHMNNTPYISLIQALISTPEESKPFLLQTKKQVTTALQTLNKKSIDDGAIPTSLLAVPMRLAHRKLGTRVIGVICVYHPDKEDIYTTNDEEILDALSDQAAIAIENSRLYLSQDDQLIAKSKRLEDKNKRWQALLTFTQRISGRINLPEAEILRLIRDNARSFMDIDNMYIALYDELSNKICFPLLYKNGDLVKSDKPIERELNTEQRGKTEEIILTSRPLLHFTKEESVKWYKQDGHEEHIGDSLASWIGVPIAIGEKVLGVAATYHPTEDHKYSHDDLDILQAMADQAAIALENSRLYQMTKMQAQNLEAANRKIAENQDALTKSIIADDFVHRINNLAGTVPFWVNEVNTTLNTLTLEKTVYDDLFYCLEHIKNDNSDILRFTEKLKKPSSKLTVELSVLLKTIVRQVKVHYYDSENQVMLKSEISDNLCKIKAISSLLGNAIFSLISYSLDTLLKEFEKDKTPKILTFIATNYVDNNNQHLMAIKLVSDFPLKLDESLFIPYEHDHEANGSSIDPKYQLWRAKVVIEEHGGSINYQNHDTTILFKMLFPAISSLGEKNET</sequence>
<dbReference type="InterPro" id="IPR003018">
    <property type="entry name" value="GAF"/>
</dbReference>
<dbReference type="RefSeq" id="WP_103921636.1">
    <property type="nucleotide sequence ID" value="NZ_FMSV02000543.1"/>
</dbReference>
<dbReference type="OrthoDB" id="6399368at2"/>
<gene>
    <name evidence="3" type="ORF">MBHS_03937</name>
</gene>
<dbReference type="Gene3D" id="3.30.450.40">
    <property type="match status" value="3"/>
</dbReference>